<organism evidence="3 4">
    <name type="scientific">Pediococcus inopinatus</name>
    <dbReference type="NCBI Taxonomy" id="114090"/>
    <lineage>
        <taxon>Bacteria</taxon>
        <taxon>Bacillati</taxon>
        <taxon>Bacillota</taxon>
        <taxon>Bacilli</taxon>
        <taxon>Lactobacillales</taxon>
        <taxon>Lactobacillaceae</taxon>
        <taxon>Pediococcus</taxon>
    </lineage>
</organism>
<protein>
    <submittedName>
        <fullName evidence="3">Isopeptide-forming domain-containing fimbrial protein</fullName>
    </submittedName>
</protein>
<feature type="chain" id="PRO_5045741560" evidence="2">
    <location>
        <begin position="36"/>
        <end position="651"/>
    </location>
</feature>
<evidence type="ECO:0000313" key="4">
    <source>
        <dbReference type="Proteomes" id="UP001302696"/>
    </source>
</evidence>
<feature type="region of interest" description="Disordered" evidence="1">
    <location>
        <begin position="333"/>
        <end position="352"/>
    </location>
</feature>
<dbReference type="Gene3D" id="2.60.40.740">
    <property type="match status" value="1"/>
</dbReference>
<keyword evidence="4" id="KW-1185">Reference proteome</keyword>
<gene>
    <name evidence="3" type="ORF">N6G96_07200</name>
</gene>
<dbReference type="NCBIfam" id="TIGR04226">
    <property type="entry name" value="RrgB_K2N_iso_D2"/>
    <property type="match status" value="1"/>
</dbReference>
<keyword evidence="2" id="KW-0732">Signal</keyword>
<dbReference type="Proteomes" id="UP001302696">
    <property type="component" value="Chromosome"/>
</dbReference>
<dbReference type="EMBL" id="CP104778">
    <property type="protein sequence ID" value="WPC21076.1"/>
    <property type="molecule type" value="Genomic_DNA"/>
</dbReference>
<reference evidence="4" key="1">
    <citation type="submission" date="2024-06" db="EMBL/GenBank/DDBJ databases">
        <authorList>
            <person name="Chang H.C."/>
            <person name="Mun S.Y."/>
        </authorList>
    </citation>
    <scope>NUCLEOTIDE SEQUENCE [LARGE SCALE GENOMIC DNA]</scope>
    <source>
        <strain evidence="4">KT1</strain>
    </source>
</reference>
<feature type="signal peptide" evidence="2">
    <location>
        <begin position="1"/>
        <end position="35"/>
    </location>
</feature>
<name>A0ABZ0Q2C1_9LACO</name>
<evidence type="ECO:0000256" key="2">
    <source>
        <dbReference type="SAM" id="SignalP"/>
    </source>
</evidence>
<dbReference type="RefSeq" id="WP_323707369.1">
    <property type="nucleotide sequence ID" value="NZ_CP104774.1"/>
</dbReference>
<sequence length="651" mass="69983">MDFSKKSKFKSFLKRPLVLLAVVAMVASSLVGSLAAFTNKASAASITTAPNATTIKPGMMADAKYNFIAQWNGSGKSTVSVFGTPNNYDASAMIAHYNGKVSSNATSLKSVKTGFVPKASLKGKAGFTFSNVGYVGTQNVDLRATMMNYTLASDMGSYKPNIGVKPNEIGFFESALLNTKWKYEIVKHGTTTSVTTSGFYTFNDLDAGQYITFDKATVAGLQNIYVPTATIPTGKYMGGKNTNWISYSKGTDGSEKFYTNVPVITSGANTTQANSSSDMDKYAMFTATYNSLSAVTFTYGELHNNKDGSAANKAVNHAVWYFGYAASKPLPSAPTPPKKLVSDSDQKNVTDNTLTSSVEPYTYTIRQLINKEISENYYSNADFTDNVDSRVKVTGVKVVLAGTSTDVTSKYFTNKTSGNNVKLSATAAALKDSTFYGKNYDVQISVKPNGGNTTKLDIPNTGSWNINKQPVTSNKVITHIPPKVDTGITKTVSTDNETWGNTATIDDLTKDYFYKSEVTVGDHNGSDVVSSVAVRENFENLQSYSNLKVSDSTGTDITANGTVTKSTSGKTTQITWTAKNPATLVGKKVIMTVNANLKSATTSQLEDYMTSGKIQIPNTTDAVINGTATPSNKTEVTPKLIKDFQAKYLEK</sequence>
<dbReference type="InterPro" id="IPR026466">
    <property type="entry name" value="Fim_isopep_form_D2_dom"/>
</dbReference>
<evidence type="ECO:0000313" key="3">
    <source>
        <dbReference type="EMBL" id="WPC21076.1"/>
    </source>
</evidence>
<proteinExistence type="predicted"/>
<accession>A0ABZ0Q2C1</accession>
<evidence type="ECO:0000256" key="1">
    <source>
        <dbReference type="SAM" id="MobiDB-lite"/>
    </source>
</evidence>